<dbReference type="InterPro" id="IPR008949">
    <property type="entry name" value="Isoprenoid_synthase_dom_sf"/>
</dbReference>
<dbReference type="SUPFAM" id="SSF48576">
    <property type="entry name" value="Terpenoid synthases"/>
    <property type="match status" value="1"/>
</dbReference>
<dbReference type="Gene3D" id="1.10.600.10">
    <property type="entry name" value="Farnesyl Diphosphate Synthase"/>
    <property type="match status" value="1"/>
</dbReference>
<evidence type="ECO:0000313" key="1">
    <source>
        <dbReference type="EMBL" id="MBD3663453.1"/>
    </source>
</evidence>
<dbReference type="EMBL" id="JACTAG010000001">
    <property type="protein sequence ID" value="MBD3663453.1"/>
    <property type="molecule type" value="Genomic_DNA"/>
</dbReference>
<reference evidence="1" key="1">
    <citation type="submission" date="2020-08" db="EMBL/GenBank/DDBJ databases">
        <title>Sulfitobacter aestuariivivens sp. nov., isolated from a tidal flat.</title>
        <authorList>
            <person name="Park S."/>
            <person name="Yoon J.-H."/>
        </authorList>
    </citation>
    <scope>NUCLEOTIDE SEQUENCE</scope>
    <source>
        <strain evidence="1">TSTF-M16</strain>
    </source>
</reference>
<protein>
    <submittedName>
        <fullName evidence="1">Squalene/phytoene synthase family protein</fullName>
    </submittedName>
</protein>
<gene>
    <name evidence="1" type="ORF">H9Q16_05935</name>
</gene>
<dbReference type="InterPro" id="IPR002060">
    <property type="entry name" value="Squ/phyt_synthse"/>
</dbReference>
<organism evidence="1 2">
    <name type="scientific">Sulfitobacter aestuariivivens</name>
    <dbReference type="NCBI Taxonomy" id="2766981"/>
    <lineage>
        <taxon>Bacteria</taxon>
        <taxon>Pseudomonadati</taxon>
        <taxon>Pseudomonadota</taxon>
        <taxon>Alphaproteobacteria</taxon>
        <taxon>Rhodobacterales</taxon>
        <taxon>Roseobacteraceae</taxon>
        <taxon>Sulfitobacter</taxon>
    </lineage>
</organism>
<evidence type="ECO:0000313" key="2">
    <source>
        <dbReference type="Proteomes" id="UP000635142"/>
    </source>
</evidence>
<keyword evidence="2" id="KW-1185">Reference proteome</keyword>
<dbReference type="Proteomes" id="UP000635142">
    <property type="component" value="Unassembled WGS sequence"/>
</dbReference>
<dbReference type="RefSeq" id="WP_191074419.1">
    <property type="nucleotide sequence ID" value="NZ_JACTAG010000001.1"/>
</dbReference>
<accession>A0A927D1P4</accession>
<comment type="caution">
    <text evidence="1">The sequence shown here is derived from an EMBL/GenBank/DDBJ whole genome shotgun (WGS) entry which is preliminary data.</text>
</comment>
<dbReference type="AlphaFoldDB" id="A0A927D1P4"/>
<proteinExistence type="predicted"/>
<name>A0A927D1P4_9RHOB</name>
<sequence length="258" mass="28589">MSFDADLNACAALVERADPSRFRAAMAAPVAARRVLFPLYAFNVEVARAPWVTQEAMIAEMRLQWWRDVCEEIEQGGPVRRHEVATPLAREIGPEDAALLDELAAARRWDIYRDAFEDDAHFDRYIDQTSGNLTWVAARRLGVADELVIRDAAYAAGVATWLRAIPELEARNRVPLLDGTPEGVAALAQRALDRLARARKGRARVSKPAAQALWHIGQADAVLKAAARNPGRVGRGQLPDPAQADRGWLGWRVVTGRW</sequence>
<dbReference type="Pfam" id="PF00494">
    <property type="entry name" value="SQS_PSY"/>
    <property type="match status" value="1"/>
</dbReference>